<proteinExistence type="predicted"/>
<dbReference type="EMBL" id="CP090569">
    <property type="protein sequence ID" value="USF88218.1"/>
    <property type="molecule type" value="Genomic_DNA"/>
</dbReference>
<dbReference type="KEGG" id="eps:L0Y14_02975"/>
<accession>A0A9J6ZZR2</accession>
<dbReference type="RefSeq" id="WP_005963236.1">
    <property type="nucleotide sequence ID" value="NZ_CP090569.1"/>
</dbReference>
<keyword evidence="2" id="KW-1185">Reference proteome</keyword>
<organism evidence="1 2">
    <name type="scientific">Candidatus Endoriftia persephonae</name>
    <dbReference type="NCBI Taxonomy" id="393765"/>
    <lineage>
        <taxon>Bacteria</taxon>
        <taxon>Pseudomonadati</taxon>
        <taxon>Pseudomonadota</taxon>
        <taxon>Gammaproteobacteria</taxon>
        <taxon>Chromatiales</taxon>
        <taxon>Sedimenticolaceae</taxon>
        <taxon>Candidatus Endoriftia</taxon>
    </lineage>
</organism>
<gene>
    <name evidence="1" type="ORF">L0Y14_02975</name>
</gene>
<sequence length="95" mass="10534">MKPDTTTAMHQLIRQIRAATPFDLAEARICDGPCNGCSLKLLDYLESELEGWQARLDQGVRPNFGDLSQLADSGRKIHRILQRNGLLDSAPTDPT</sequence>
<evidence type="ECO:0000313" key="1">
    <source>
        <dbReference type="EMBL" id="USF88218.1"/>
    </source>
</evidence>
<dbReference type="Proteomes" id="UP001056649">
    <property type="component" value="Chromosome"/>
</dbReference>
<name>A0A9J6ZZR2_9GAMM</name>
<protein>
    <submittedName>
        <fullName evidence="1">Uncharacterized protein</fullName>
    </submittedName>
</protein>
<reference evidence="1" key="1">
    <citation type="journal article" date="2022" name="Mol. Ecol. Resour.">
        <title>The complete and closed genome of the facultative generalist Candidatus Endoriftia persephone from deep-sea hydrothermal vents.</title>
        <authorList>
            <person name="de Oliveira A.L."/>
            <person name="Srivastava A."/>
            <person name="Espada-Hinojosa S."/>
            <person name="Bright M."/>
        </authorList>
    </citation>
    <scope>NUCLEOTIDE SEQUENCE</scope>
    <source>
        <strain evidence="1">Tica-EPR-9o50.N</strain>
    </source>
</reference>
<evidence type="ECO:0000313" key="2">
    <source>
        <dbReference type="Proteomes" id="UP001056649"/>
    </source>
</evidence>
<dbReference type="AlphaFoldDB" id="A0A9J6ZZR2"/>